<reference evidence="3" key="1">
    <citation type="submission" date="2017-08" db="EMBL/GenBank/DDBJ databases">
        <authorList>
            <person name="Varghese N."/>
            <person name="Submissions S."/>
        </authorList>
    </citation>
    <scope>NUCLEOTIDE SEQUENCE [LARGE SCALE GENOMIC DNA]</scope>
    <source>
        <strain evidence="3">KCTC 23107</strain>
    </source>
</reference>
<keyword evidence="3" id="KW-1185">Reference proteome</keyword>
<dbReference type="EMBL" id="OCPC01000001">
    <property type="protein sequence ID" value="SOE09710.1"/>
    <property type="molecule type" value="Genomic_DNA"/>
</dbReference>
<evidence type="ECO:0000313" key="2">
    <source>
        <dbReference type="EMBL" id="SOE09710.1"/>
    </source>
</evidence>
<feature type="domain" description="4Fe-4S ferredoxin-type" evidence="1">
    <location>
        <begin position="156"/>
        <end position="185"/>
    </location>
</feature>
<dbReference type="InterPro" id="IPR017896">
    <property type="entry name" value="4Fe4S_Fe-S-bd"/>
</dbReference>
<protein>
    <submittedName>
        <fullName evidence="2">Ferredoxin</fullName>
    </submittedName>
</protein>
<organism evidence="2 3">
    <name type="scientific">Hoeflea halophila</name>
    <dbReference type="NCBI Taxonomy" id="714899"/>
    <lineage>
        <taxon>Bacteria</taxon>
        <taxon>Pseudomonadati</taxon>
        <taxon>Pseudomonadota</taxon>
        <taxon>Alphaproteobacteria</taxon>
        <taxon>Hyphomicrobiales</taxon>
        <taxon>Rhizobiaceae</taxon>
        <taxon>Hoeflea</taxon>
    </lineage>
</organism>
<name>A0A286HPG1_9HYPH</name>
<evidence type="ECO:0000313" key="3">
    <source>
        <dbReference type="Proteomes" id="UP000219465"/>
    </source>
</evidence>
<proteinExistence type="predicted"/>
<dbReference type="AlphaFoldDB" id="A0A286HPG1"/>
<sequence>MNNQPHNAAVAAALEPSGLQPRGWLAPDETSAPRLASGKTAKAICLVGHGGGRFWPVFRAWHRKYPDIADPLDAWSKAVLEPVAALLGGEAVFPSDRPWQPFQQWAMAAERLKPSPLGLLIHPHYGLWHGYRGAILFAGARRDDAPFTSAGMTEPQPMVVHPCDACSDKPCLSACPVGAFSLSGFAVSDCRTFVKTEAGTTTCMGSGCLARDACPVGREYRYGPEQIRFHMAAFV</sequence>
<dbReference type="Proteomes" id="UP000219465">
    <property type="component" value="Unassembled WGS sequence"/>
</dbReference>
<dbReference type="RefSeq" id="WP_097105140.1">
    <property type="nucleotide sequence ID" value="NZ_OCPC01000001.1"/>
</dbReference>
<dbReference type="PROSITE" id="PS51379">
    <property type="entry name" value="4FE4S_FER_2"/>
    <property type="match status" value="1"/>
</dbReference>
<evidence type="ECO:0000259" key="1">
    <source>
        <dbReference type="PROSITE" id="PS51379"/>
    </source>
</evidence>
<accession>A0A286HPG1</accession>
<dbReference type="OrthoDB" id="8279740at2"/>
<gene>
    <name evidence="2" type="ORF">SAMN05877838_0720</name>
</gene>